<evidence type="ECO:0000256" key="6">
    <source>
        <dbReference type="ARBA" id="ARBA00023002"/>
    </source>
</evidence>
<dbReference type="Gene3D" id="3.40.50.740">
    <property type="match status" value="2"/>
</dbReference>
<dbReference type="Gene3D" id="2.20.25.90">
    <property type="entry name" value="ADC-like domains"/>
    <property type="match status" value="1"/>
</dbReference>
<comment type="similarity">
    <text evidence="1">Belongs to the prokaryotic molybdopterin-containing oxidoreductase family.</text>
</comment>
<protein>
    <submittedName>
        <fullName evidence="10">Molybdopterin oxidoreductase</fullName>
    </submittedName>
</protein>
<evidence type="ECO:0000256" key="7">
    <source>
        <dbReference type="ARBA" id="ARBA00023004"/>
    </source>
</evidence>
<dbReference type="InterPro" id="IPR006656">
    <property type="entry name" value="Mopterin_OxRdtase"/>
</dbReference>
<comment type="caution">
    <text evidence="10">The sequence shown here is derived from an EMBL/GenBank/DDBJ whole genome shotgun (WGS) entry which is preliminary data.</text>
</comment>
<evidence type="ECO:0000313" key="10">
    <source>
        <dbReference type="EMBL" id="HGU32283.1"/>
    </source>
</evidence>
<gene>
    <name evidence="10" type="ORF">ENS29_05445</name>
</gene>
<dbReference type="InterPro" id="IPR050612">
    <property type="entry name" value="Prok_Mopterin_Oxidored"/>
</dbReference>
<evidence type="ECO:0000256" key="2">
    <source>
        <dbReference type="ARBA" id="ARBA00022485"/>
    </source>
</evidence>
<dbReference type="GO" id="GO:0051539">
    <property type="term" value="F:4 iron, 4 sulfur cluster binding"/>
    <property type="evidence" value="ECO:0007669"/>
    <property type="project" value="UniProtKB-KW"/>
</dbReference>
<proteinExistence type="inferred from homology"/>
<dbReference type="GO" id="GO:0046872">
    <property type="term" value="F:metal ion binding"/>
    <property type="evidence" value="ECO:0007669"/>
    <property type="project" value="UniProtKB-KW"/>
</dbReference>
<evidence type="ECO:0000256" key="8">
    <source>
        <dbReference type="ARBA" id="ARBA00023014"/>
    </source>
</evidence>
<dbReference type="Pfam" id="PF00384">
    <property type="entry name" value="Molybdopterin"/>
    <property type="match status" value="1"/>
</dbReference>
<evidence type="ECO:0000256" key="3">
    <source>
        <dbReference type="ARBA" id="ARBA00022505"/>
    </source>
</evidence>
<dbReference type="SUPFAM" id="SSF53706">
    <property type="entry name" value="Formate dehydrogenase/DMSO reductase, domains 1-3"/>
    <property type="match status" value="1"/>
</dbReference>
<keyword evidence="7" id="KW-0408">Iron</keyword>
<name>A0A7C4MMA8_9BACT</name>
<keyword evidence="3" id="KW-0500">Molybdenum</keyword>
<dbReference type="InterPro" id="IPR009010">
    <property type="entry name" value="Asp_de-COase-like_dom_sf"/>
</dbReference>
<evidence type="ECO:0000259" key="9">
    <source>
        <dbReference type="PROSITE" id="PS51669"/>
    </source>
</evidence>
<feature type="domain" description="4Fe-4S Mo/W bis-MGD-type" evidence="9">
    <location>
        <begin position="68"/>
        <end position="141"/>
    </location>
</feature>
<organism evidence="10">
    <name type="scientific">Desulfatirhabdium butyrativorans</name>
    <dbReference type="NCBI Taxonomy" id="340467"/>
    <lineage>
        <taxon>Bacteria</taxon>
        <taxon>Pseudomonadati</taxon>
        <taxon>Thermodesulfobacteriota</taxon>
        <taxon>Desulfobacteria</taxon>
        <taxon>Desulfobacterales</taxon>
        <taxon>Desulfatirhabdiaceae</taxon>
        <taxon>Desulfatirhabdium</taxon>
    </lineage>
</organism>
<dbReference type="PROSITE" id="PS51318">
    <property type="entry name" value="TAT"/>
    <property type="match status" value="1"/>
</dbReference>
<sequence>MYDEKTVDGIRHLAEKPLTRRQFIRSSALLGGCLAASGYLLPVISGQDVSRAFADDLMGDAYQLHLAENQLYSACQQCNTNCGIKVKIVDGFVKKIDGNPFNPWNMTPQIPYTTSMQDAALIDGSLCPKGQAGIQALYDPYRIVKVLKRAGKRGENKWKTISFDQAVQEIVQGGNLFGEGPVEGFKDICPLQDPAVSKALMEDAAQVAAKKMTLEEFKTKHAENLQYLIDPDHPDLGPKNNQLCFMWGRLKDGRGDILKDFFGKALGTINTHGHTTVCQGSLYFTGKAMSDQFVEGKWADGVKFYWQADTGNAEFAVFVGASPYEANYGPPLRIQKITEGMVDGRMKIAVIDPRCSKTASRAWKWLPVDPMNGVTAVAMGMMQWILENNRFDARYLENCNQAAARADKEPTWSQGAWLVRIGEDGKPGKYLRGSDLGRPIEKRLKKKAEEGEWDFDAFVALSNGEPVFFDPNDDKTPVQGELFVDREINGIRVKSVLQVLRETAKARTIEQWAELAGVPARDIVDIAKEFTSHGKRAVADIHRGVSQQTSGFYNVLSWYTLNCLIGNIGWQGGLCKSTTYDRTGSKPGKPFDLAKNWKKAIKGWGISIIRHEKAYEKTTVFSGYPAKRTWYPFSSDIYQEIIPSIGDQYPYPMKALFLYMGAPVYSLPAGHKLIEILSDTKKLPLFIASDIVIGETSMYADYIFPDTTYLERWEFPGSHPSVAPKVFPVRQPVVGPLTDTVKVFGEEMALNVEAFLLGVAEKMKLVGFGKDAFGSGQHYCREEDLYLRMVANAAFGDKQDGSDRVKPASEEELKLFEKARRHLPKTVFDVQRWKQVVGEELWPYVVTVLNRGGRFQSYADAYKDGQLVNQYNKMAGIYLEKFLTYKHSMTGKPYLPHADYVACATDAGGNLIEDKKQGYDLTLITYKAITHTKSRMSGNYWLSAVYPENFVEISSADASRLGLHAEDVVKIVSASNPDGVWELGFGKKLPMTGKIKIMEGIRPGVVAFSLGHGHWGYGASAVTIDGIEIPADSRRAMGFHANAAMRVDPVLKNTTLCDVVGGSAVFYNTQVKLVKV</sequence>
<dbReference type="InterPro" id="IPR006963">
    <property type="entry name" value="Mopterin_OxRdtase_4Fe-4S_dom"/>
</dbReference>
<dbReference type="InterPro" id="IPR037946">
    <property type="entry name" value="MopB_CT_Tetrathionate"/>
</dbReference>
<dbReference type="GO" id="GO:0043546">
    <property type="term" value="F:molybdopterin cofactor binding"/>
    <property type="evidence" value="ECO:0007669"/>
    <property type="project" value="InterPro"/>
</dbReference>
<keyword evidence="2" id="KW-0004">4Fe-4S</keyword>
<dbReference type="InterPro" id="IPR006311">
    <property type="entry name" value="TAT_signal"/>
</dbReference>
<evidence type="ECO:0000256" key="5">
    <source>
        <dbReference type="ARBA" id="ARBA00022729"/>
    </source>
</evidence>
<evidence type="ECO:0000256" key="4">
    <source>
        <dbReference type="ARBA" id="ARBA00022723"/>
    </source>
</evidence>
<dbReference type="CDD" id="cd02780">
    <property type="entry name" value="MopB_CT_Tetrathionate_Arsenate-R"/>
    <property type="match status" value="1"/>
</dbReference>
<dbReference type="Pfam" id="PF04879">
    <property type="entry name" value="Molybdop_Fe4S4"/>
    <property type="match status" value="1"/>
</dbReference>
<keyword evidence="4" id="KW-0479">Metal-binding</keyword>
<reference evidence="10" key="1">
    <citation type="journal article" date="2020" name="mSystems">
        <title>Genome- and Community-Level Interaction Insights into Carbon Utilization and Element Cycling Functions of Hydrothermarchaeota in Hydrothermal Sediment.</title>
        <authorList>
            <person name="Zhou Z."/>
            <person name="Liu Y."/>
            <person name="Xu W."/>
            <person name="Pan J."/>
            <person name="Luo Z.H."/>
            <person name="Li M."/>
        </authorList>
    </citation>
    <scope>NUCLEOTIDE SEQUENCE [LARGE SCALE GENOMIC DNA]</scope>
    <source>
        <strain evidence="10">SpSt-477</strain>
    </source>
</reference>
<dbReference type="PANTHER" id="PTHR43742:SF9">
    <property type="entry name" value="TETRATHIONATE REDUCTASE SUBUNIT A"/>
    <property type="match status" value="1"/>
</dbReference>
<dbReference type="EMBL" id="DSUH01000123">
    <property type="protein sequence ID" value="HGU32283.1"/>
    <property type="molecule type" value="Genomic_DNA"/>
</dbReference>
<dbReference type="SUPFAM" id="SSF50692">
    <property type="entry name" value="ADC-like"/>
    <property type="match status" value="1"/>
</dbReference>
<keyword evidence="6" id="KW-0560">Oxidoreductase</keyword>
<evidence type="ECO:0000256" key="1">
    <source>
        <dbReference type="ARBA" id="ARBA00010312"/>
    </source>
</evidence>
<dbReference type="PROSITE" id="PS51669">
    <property type="entry name" value="4FE4S_MOW_BIS_MGD"/>
    <property type="match status" value="1"/>
</dbReference>
<dbReference type="AlphaFoldDB" id="A0A7C4MMA8"/>
<accession>A0A7C4MMA8</accession>
<dbReference type="PANTHER" id="PTHR43742">
    <property type="entry name" value="TRIMETHYLAMINE-N-OXIDE REDUCTASE"/>
    <property type="match status" value="1"/>
</dbReference>
<keyword evidence="8" id="KW-0411">Iron-sulfur</keyword>
<dbReference type="Gene3D" id="3.40.228.10">
    <property type="entry name" value="Dimethylsulfoxide Reductase, domain 2"/>
    <property type="match status" value="1"/>
</dbReference>
<dbReference type="Pfam" id="PF01568">
    <property type="entry name" value="Molydop_binding"/>
    <property type="match status" value="1"/>
</dbReference>
<keyword evidence="5" id="KW-0732">Signal</keyword>
<dbReference type="Gene3D" id="2.40.40.20">
    <property type="match status" value="1"/>
</dbReference>
<dbReference type="InterPro" id="IPR006657">
    <property type="entry name" value="MoPterin_dinucl-bd_dom"/>
</dbReference>
<dbReference type="GO" id="GO:0016491">
    <property type="term" value="F:oxidoreductase activity"/>
    <property type="evidence" value="ECO:0007669"/>
    <property type="project" value="UniProtKB-KW"/>
</dbReference>
<dbReference type="SMART" id="SM00926">
    <property type="entry name" value="Molybdop_Fe4S4"/>
    <property type="match status" value="1"/>
</dbReference>